<dbReference type="CDD" id="cd18176">
    <property type="entry name" value="ATP-synt_Vo_c_ATP6C_rpt2"/>
    <property type="match status" value="1"/>
</dbReference>
<protein>
    <submittedName>
        <fullName evidence="13">ATPase, F0/V0 complex, subunit C protein</fullName>
    </submittedName>
</protein>
<dbReference type="PANTHER" id="PTHR10263">
    <property type="entry name" value="V-TYPE PROTON ATPASE PROTEOLIPID SUBUNIT"/>
    <property type="match status" value="1"/>
</dbReference>
<dbReference type="InterPro" id="IPR011555">
    <property type="entry name" value="ATPase_proteolipid_su_C_euk"/>
</dbReference>
<dbReference type="InterPro" id="IPR035921">
    <property type="entry name" value="F/V-ATP_Csub_sf"/>
</dbReference>
<evidence type="ECO:0000256" key="8">
    <source>
        <dbReference type="ARBA" id="ARBA00023065"/>
    </source>
</evidence>
<feature type="transmembrane region" description="Helical" evidence="11">
    <location>
        <begin position="118"/>
        <end position="138"/>
    </location>
</feature>
<dbReference type="GO" id="GO:0033179">
    <property type="term" value="C:proton-transporting V-type ATPase, V0 domain"/>
    <property type="evidence" value="ECO:0007669"/>
    <property type="project" value="InterPro"/>
</dbReference>
<feature type="compositionally biased region" description="Pro residues" evidence="10">
    <location>
        <begin position="385"/>
        <end position="404"/>
    </location>
</feature>
<evidence type="ECO:0000313" key="13">
    <source>
        <dbReference type="EMBL" id="GFS29043.1"/>
    </source>
</evidence>
<feature type="transmembrane region" description="Helical" evidence="11">
    <location>
        <begin position="612"/>
        <end position="641"/>
    </location>
</feature>
<comment type="caution">
    <text evidence="13">The sequence shown here is derived from an EMBL/GenBank/DDBJ whole genome shotgun (WGS) entry which is preliminary data.</text>
</comment>
<feature type="domain" description="V-ATPase proteolipid subunit C-like" evidence="12">
    <location>
        <begin position="629"/>
        <end position="686"/>
    </location>
</feature>
<evidence type="ECO:0000256" key="5">
    <source>
        <dbReference type="ARBA" id="ARBA00022692"/>
    </source>
</evidence>
<comment type="subcellular location">
    <subcellularLocation>
        <location evidence="1">Vacuole membrane</location>
        <topology evidence="1">Multi-pass membrane protein</topology>
    </subcellularLocation>
</comment>
<feature type="transmembrane region" description="Helical" evidence="11">
    <location>
        <begin position="144"/>
        <end position="165"/>
    </location>
</feature>
<organism evidence="13 14">
    <name type="scientific">Actinidia rufa</name>
    <dbReference type="NCBI Taxonomy" id="165716"/>
    <lineage>
        <taxon>Eukaryota</taxon>
        <taxon>Viridiplantae</taxon>
        <taxon>Streptophyta</taxon>
        <taxon>Embryophyta</taxon>
        <taxon>Tracheophyta</taxon>
        <taxon>Spermatophyta</taxon>
        <taxon>Magnoliopsida</taxon>
        <taxon>eudicotyledons</taxon>
        <taxon>Gunneridae</taxon>
        <taxon>Pentapetalae</taxon>
        <taxon>asterids</taxon>
        <taxon>Ericales</taxon>
        <taxon>Actinidiaceae</taxon>
        <taxon>Actinidia</taxon>
    </lineage>
</organism>
<keyword evidence="14" id="KW-1185">Reference proteome</keyword>
<evidence type="ECO:0000256" key="6">
    <source>
        <dbReference type="ARBA" id="ARBA00022781"/>
    </source>
</evidence>
<accession>A0A7J0D7P8</accession>
<keyword evidence="3" id="KW-0813">Transport</keyword>
<dbReference type="CDD" id="cd18175">
    <property type="entry name" value="ATP-synt_Vo_c_ATP6C_rpt1"/>
    <property type="match status" value="1"/>
</dbReference>
<evidence type="ECO:0000256" key="3">
    <source>
        <dbReference type="ARBA" id="ARBA00022448"/>
    </source>
</evidence>
<dbReference type="AlphaFoldDB" id="A0A7J0D7P8"/>
<dbReference type="GO" id="GO:0046961">
    <property type="term" value="F:proton-transporting ATPase activity, rotational mechanism"/>
    <property type="evidence" value="ECO:0007669"/>
    <property type="project" value="InterPro"/>
</dbReference>
<comment type="similarity">
    <text evidence="2">Belongs to the V-ATPase proteolipid subunit family.</text>
</comment>
<evidence type="ECO:0000259" key="12">
    <source>
        <dbReference type="Pfam" id="PF00137"/>
    </source>
</evidence>
<dbReference type="Proteomes" id="UP000585474">
    <property type="component" value="Unassembled WGS sequence"/>
</dbReference>
<keyword evidence="9 11" id="KW-0472">Membrane</keyword>
<evidence type="ECO:0000256" key="1">
    <source>
        <dbReference type="ARBA" id="ARBA00004128"/>
    </source>
</evidence>
<proteinExistence type="inferred from homology"/>
<keyword evidence="7 11" id="KW-1133">Transmembrane helix</keyword>
<dbReference type="EMBL" id="BJWL01000067">
    <property type="protein sequence ID" value="GFS29043.1"/>
    <property type="molecule type" value="Genomic_DNA"/>
</dbReference>
<evidence type="ECO:0000256" key="10">
    <source>
        <dbReference type="SAM" id="MobiDB-lite"/>
    </source>
</evidence>
<dbReference type="NCBIfam" id="TIGR01100">
    <property type="entry name" value="V_ATP_synt_C"/>
    <property type="match status" value="1"/>
</dbReference>
<evidence type="ECO:0000256" key="11">
    <source>
        <dbReference type="SAM" id="Phobius"/>
    </source>
</evidence>
<evidence type="ECO:0000256" key="7">
    <source>
        <dbReference type="ARBA" id="ARBA00022989"/>
    </source>
</evidence>
<dbReference type="PRINTS" id="PR00122">
    <property type="entry name" value="VACATPASE"/>
</dbReference>
<feature type="transmembrane region" description="Helical" evidence="11">
    <location>
        <begin position="661"/>
        <end position="686"/>
    </location>
</feature>
<evidence type="ECO:0000313" key="14">
    <source>
        <dbReference type="Proteomes" id="UP000585474"/>
    </source>
</evidence>
<name>A0A7J0D7P8_9ERIC</name>
<dbReference type="GO" id="GO:0005774">
    <property type="term" value="C:vacuolar membrane"/>
    <property type="evidence" value="ECO:0007669"/>
    <property type="project" value="UniProtKB-SubCell"/>
</dbReference>
<keyword evidence="8" id="KW-0406">Ion transport</keyword>
<keyword evidence="5 11" id="KW-0812">Transmembrane</keyword>
<reference evidence="14" key="1">
    <citation type="submission" date="2019-07" db="EMBL/GenBank/DDBJ databases">
        <title>De Novo Assembly of kiwifruit Actinidia rufa.</title>
        <authorList>
            <person name="Sugita-Konishi S."/>
            <person name="Sato K."/>
            <person name="Mori E."/>
            <person name="Abe Y."/>
            <person name="Kisaki G."/>
            <person name="Hamano K."/>
            <person name="Suezawa K."/>
            <person name="Otani M."/>
            <person name="Fukuda T."/>
            <person name="Manabe T."/>
            <person name="Gomi K."/>
            <person name="Tabuchi M."/>
            <person name="Akimitsu K."/>
            <person name="Kataoka I."/>
        </authorList>
    </citation>
    <scope>NUCLEOTIDE SEQUENCE [LARGE SCALE GENOMIC DNA]</scope>
    <source>
        <strain evidence="14">cv. Fuchu</strain>
    </source>
</reference>
<evidence type="ECO:0000256" key="4">
    <source>
        <dbReference type="ARBA" id="ARBA00022554"/>
    </source>
</evidence>
<dbReference type="Pfam" id="PF00137">
    <property type="entry name" value="ATP-synt_C"/>
    <property type="match status" value="1"/>
</dbReference>
<sequence length="696" mass="75006">MADSLKEVAPTLMVPSPVLVSLSHSQPTQRITSVLLNGKNIHAWSRSFQLYPSRKRKIRWILGKEPKQAEAPTALLDVWGPSPVTLSLTPYYVTFIDDYTRCTWVYLMRNKSEGVPKYFWHMAVLTTTYLINRLPVGYYKARLLSISFSLLVPYFLFSIIPPYLMTHSGGCPTLMVPSPVLVSLSHSQPIQRITSVLLNGKNIHAWSRSFQLYPSRKRKIRWILGKEPKQAEAPTALLVLVFEKIFGSGYERDGLYYFGDPLPSRTLSSSLHVFSPPVLESSVLSPSGLKSSVSLRGMGVPKYFWHMAVLTTTYLINRTPSRGTTRQGSSPYPSATSTLFSIIPRVLGAHVLFKIEAPPLPNLMIRLSVVSSSGIPRCPKDDPIPPRPLPILEPPSSPPTPNDPSSPLRLLASIFSGVRDDASGIVQVKCGSRKLFDIKDLGPLRYFLGIELLGLAMVSISPSESILLISFKIQACLDVDLHLRPCHSILSYVSNSGIGFGAGIPGPRSGRGSGYNKIPGGDRGLKKFRGSGTGTPTSGPARPVAIPSGFLAGATCDTLFSALRANPNDALTFSSFDKCDRIGMGAAYGTAKSGVGVASMGVMRPELVMKSIVPVVMAGVLGIYGLIIAVLACGLAGLSAGMAIGIVGDAGVRANAQQPKLFVGMILILIFAEALALYGLIVGIILSSRAGQSRAD</sequence>
<evidence type="ECO:0000256" key="9">
    <source>
        <dbReference type="ARBA" id="ARBA00023136"/>
    </source>
</evidence>
<evidence type="ECO:0000256" key="2">
    <source>
        <dbReference type="ARBA" id="ARBA00007296"/>
    </source>
</evidence>
<gene>
    <name evidence="13" type="ORF">Acr_00g0005110</name>
</gene>
<dbReference type="Gene3D" id="1.20.120.610">
    <property type="entry name" value="lithium bound rotor ring of v- atpase"/>
    <property type="match status" value="2"/>
</dbReference>
<dbReference type="OrthoDB" id="1744869at2759"/>
<dbReference type="InterPro" id="IPR002379">
    <property type="entry name" value="ATPase_proteolipid_c-like_dom"/>
</dbReference>
<keyword evidence="4" id="KW-0926">Vacuole</keyword>
<dbReference type="InterPro" id="IPR000245">
    <property type="entry name" value="ATPase_proteolipid_csu"/>
</dbReference>
<dbReference type="SUPFAM" id="SSF81333">
    <property type="entry name" value="F1F0 ATP synthase subunit C"/>
    <property type="match status" value="1"/>
</dbReference>
<feature type="region of interest" description="Disordered" evidence="10">
    <location>
        <begin position="378"/>
        <end position="405"/>
    </location>
</feature>
<keyword evidence="6" id="KW-0375">Hydrogen ion transport</keyword>